<organism evidence="1">
    <name type="scientific">Nicotiana tabacum</name>
    <name type="common">Common tobacco</name>
    <dbReference type="NCBI Taxonomy" id="4097"/>
    <lineage>
        <taxon>Eukaryota</taxon>
        <taxon>Viridiplantae</taxon>
        <taxon>Streptophyta</taxon>
        <taxon>Embryophyta</taxon>
        <taxon>Tracheophyta</taxon>
        <taxon>Spermatophyta</taxon>
        <taxon>Magnoliopsida</taxon>
        <taxon>eudicotyledons</taxon>
        <taxon>Gunneridae</taxon>
        <taxon>Pentapetalae</taxon>
        <taxon>asterids</taxon>
        <taxon>lamiids</taxon>
        <taxon>Solanales</taxon>
        <taxon>Solanaceae</taxon>
        <taxon>Nicotianoideae</taxon>
        <taxon>Nicotianeae</taxon>
        <taxon>Nicotiana</taxon>
    </lineage>
</organism>
<dbReference type="RefSeq" id="XP_016512158.1">
    <property type="nucleotide sequence ID" value="XM_016656672.1"/>
</dbReference>
<dbReference type="InterPro" id="IPR052035">
    <property type="entry name" value="ZnF_BED_domain_contain"/>
</dbReference>
<dbReference type="OrthoDB" id="1306030at2759"/>
<dbReference type="GO" id="GO:0006357">
    <property type="term" value="P:regulation of transcription by RNA polymerase II"/>
    <property type="evidence" value="ECO:0000318"/>
    <property type="project" value="GO_Central"/>
</dbReference>
<name>A0A1S4DFN6_TOBAC</name>
<dbReference type="KEGG" id="nta:107829203"/>
<evidence type="ECO:0000313" key="1">
    <source>
        <dbReference type="RefSeq" id="XP_016512158.1"/>
    </source>
</evidence>
<feature type="non-terminal residue" evidence="1">
    <location>
        <position position="118"/>
    </location>
</feature>
<dbReference type="AlphaFoldDB" id="A0A1S4DFN6"/>
<dbReference type="GO" id="GO:0005634">
    <property type="term" value="C:nucleus"/>
    <property type="evidence" value="ECO:0000318"/>
    <property type="project" value="GO_Central"/>
</dbReference>
<dbReference type="SUPFAM" id="SSF140996">
    <property type="entry name" value="Hermes dimerisation domain"/>
    <property type="match status" value="1"/>
</dbReference>
<reference evidence="1" key="1">
    <citation type="submission" date="2025-08" db="UniProtKB">
        <authorList>
            <consortium name="RefSeq"/>
        </authorList>
    </citation>
    <scope>IDENTIFICATION</scope>
</reference>
<proteinExistence type="predicted"/>
<dbReference type="PaxDb" id="4097-A0A1S4DFN6"/>
<accession>A0A1S4DFN6</accession>
<protein>
    <submittedName>
        <fullName evidence="1">Zinc finger BED domain-containing protein DAYSLEEPER-like</fullName>
    </submittedName>
</protein>
<dbReference type="PANTHER" id="PTHR46481">
    <property type="entry name" value="ZINC FINGER BED DOMAIN-CONTAINING PROTEIN 4"/>
    <property type="match status" value="1"/>
</dbReference>
<dbReference type="PANTHER" id="PTHR46481:SF3">
    <property type="entry name" value="HAT-LIKE TRANSPOSASE RNASE-H FOLD DOMAIN-CONTAINING PROTEIN"/>
    <property type="match status" value="1"/>
</dbReference>
<sequence length="118" mass="13491">MPLDVAKSQSKIGFNPILGGNKGDVTVVPWKFDQEKCRKAFCRMGIVDELPFSFVEKKGFMNFMKVAQPFFRIPSRRTVTRDCFDLFNDEKLDNASSNDVTVKELSKKLTKWGTNSMN</sequence>
<gene>
    <name evidence="1" type="primary">LOC107829203</name>
</gene>